<protein>
    <submittedName>
        <fullName evidence="1">Uncharacterized protein</fullName>
    </submittedName>
</protein>
<name>A0A9P4UHD5_9PLEO</name>
<evidence type="ECO:0000313" key="2">
    <source>
        <dbReference type="Proteomes" id="UP000799764"/>
    </source>
</evidence>
<gene>
    <name evidence="1" type="ORF">P171DRAFT_18062</name>
</gene>
<keyword evidence="2" id="KW-1185">Reference proteome</keyword>
<sequence length="205" mass="22670">MDVRMAAVAWRVSEISYLKSIGDASTGGLFCDVFCTLSISSKPRVVSFVSTLRCHVISSSLPMFAYRSQIVPLFPDLKISMPHPHEVLHPSASSTHACSAVCHSYHRRRQLRSVHPSPSPHRKARVPYACMHARSSSIHPSILRPPSTVYDGTPARLTPRPQMDSAQSHLSLHFLKHTRTRAAPHWHVLVPDRSPPACITTTGDG</sequence>
<dbReference type="Proteomes" id="UP000799764">
    <property type="component" value="Unassembled WGS sequence"/>
</dbReference>
<dbReference type="EMBL" id="MU001492">
    <property type="protein sequence ID" value="KAF2452074.1"/>
    <property type="molecule type" value="Genomic_DNA"/>
</dbReference>
<comment type="caution">
    <text evidence="1">The sequence shown here is derived from an EMBL/GenBank/DDBJ whole genome shotgun (WGS) entry which is preliminary data.</text>
</comment>
<reference evidence="1" key="1">
    <citation type="journal article" date="2020" name="Stud. Mycol.">
        <title>101 Dothideomycetes genomes: a test case for predicting lifestyles and emergence of pathogens.</title>
        <authorList>
            <person name="Haridas S."/>
            <person name="Albert R."/>
            <person name="Binder M."/>
            <person name="Bloem J."/>
            <person name="Labutti K."/>
            <person name="Salamov A."/>
            <person name="Andreopoulos B."/>
            <person name="Baker S."/>
            <person name="Barry K."/>
            <person name="Bills G."/>
            <person name="Bluhm B."/>
            <person name="Cannon C."/>
            <person name="Castanera R."/>
            <person name="Culley D."/>
            <person name="Daum C."/>
            <person name="Ezra D."/>
            <person name="Gonzalez J."/>
            <person name="Henrissat B."/>
            <person name="Kuo A."/>
            <person name="Liang C."/>
            <person name="Lipzen A."/>
            <person name="Lutzoni F."/>
            <person name="Magnuson J."/>
            <person name="Mondo S."/>
            <person name="Nolan M."/>
            <person name="Ohm R."/>
            <person name="Pangilinan J."/>
            <person name="Park H.-J."/>
            <person name="Ramirez L."/>
            <person name="Alfaro M."/>
            <person name="Sun H."/>
            <person name="Tritt A."/>
            <person name="Yoshinaga Y."/>
            <person name="Zwiers L.-H."/>
            <person name="Turgeon B."/>
            <person name="Goodwin S."/>
            <person name="Spatafora J."/>
            <person name="Crous P."/>
            <person name="Grigoriev I."/>
        </authorList>
    </citation>
    <scope>NUCLEOTIDE SEQUENCE</scope>
    <source>
        <strain evidence="1">CBS 690.94</strain>
    </source>
</reference>
<evidence type="ECO:0000313" key="1">
    <source>
        <dbReference type="EMBL" id="KAF2452074.1"/>
    </source>
</evidence>
<organism evidence="1 2">
    <name type="scientific">Karstenula rhodostoma CBS 690.94</name>
    <dbReference type="NCBI Taxonomy" id="1392251"/>
    <lineage>
        <taxon>Eukaryota</taxon>
        <taxon>Fungi</taxon>
        <taxon>Dikarya</taxon>
        <taxon>Ascomycota</taxon>
        <taxon>Pezizomycotina</taxon>
        <taxon>Dothideomycetes</taxon>
        <taxon>Pleosporomycetidae</taxon>
        <taxon>Pleosporales</taxon>
        <taxon>Massarineae</taxon>
        <taxon>Didymosphaeriaceae</taxon>
        <taxon>Karstenula</taxon>
    </lineage>
</organism>
<proteinExistence type="predicted"/>
<dbReference type="AlphaFoldDB" id="A0A9P4UHD5"/>
<accession>A0A9P4UHD5</accession>